<dbReference type="PANTHER" id="PTHR42837:SF2">
    <property type="entry name" value="MEMBRANE METALLOPROTEASE ARASP2, CHLOROPLASTIC-RELATED"/>
    <property type="match status" value="1"/>
</dbReference>
<reference evidence="13 14" key="1">
    <citation type="submission" date="2024-01" db="EMBL/GenBank/DDBJ databases">
        <title>Niabella digestum sp. nov., isolated from waste digestion system.</title>
        <authorList>
            <person name="Zhang L."/>
        </authorList>
    </citation>
    <scope>NUCLEOTIDE SEQUENCE [LARGE SCALE GENOMIC DNA]</scope>
    <source>
        <strain evidence="13 14">A18</strain>
    </source>
</reference>
<evidence type="ECO:0000259" key="12">
    <source>
        <dbReference type="Pfam" id="PF02163"/>
    </source>
</evidence>
<dbReference type="InterPro" id="IPR008915">
    <property type="entry name" value="Peptidase_M50"/>
</dbReference>
<sequence length="461" mass="51932">MLYTLAINWSNVGIQVAQLLLSLSLLVLLHEFGHYITARWFGCRVEKFYLFFDPWFSLFKKKVGETEYGIGWLPLGGYVKISGMIDESMDKEQLKQPPKPYEFRTKPAWQRLIIMLGGIIMNVLVAFVVYAMILFVWGEKKVPMSSLKYGIAVTDSLMSEIGLKSGDKILSVNGEPIEYFDDLAAKILIGSKQIEVERDGQRLTIDVPVNLIGKLVESRRKKAYMFTERVPAYVGDYNPKFKMDTLGGYKAGLRKMDLITAIDSIPVQFYDELSPILSAKKNSTVTLSVLREGQPLTLTAQVNEDGKIGIPLLTDEEYQQLGAYSVEKREYGFLAAFPAGVRKAGEKLKAYIDQFALILNPKTEAYKGVGGFKAMGSIFPTYWSWEAFWNITAFLSIVLAFMNLLPIPALDGGHVMFTLYEIVSGRKPSDKFLEYAQMVGMVLLLALMLYANGNDWFGWGK</sequence>
<dbReference type="InterPro" id="IPR036034">
    <property type="entry name" value="PDZ_sf"/>
</dbReference>
<evidence type="ECO:0000256" key="5">
    <source>
        <dbReference type="ARBA" id="ARBA00022692"/>
    </source>
</evidence>
<protein>
    <recommendedName>
        <fullName evidence="11">Zinc metalloprotease</fullName>
        <ecNumber evidence="11">3.4.24.-</ecNumber>
    </recommendedName>
</protein>
<evidence type="ECO:0000313" key="14">
    <source>
        <dbReference type="Proteomes" id="UP001357452"/>
    </source>
</evidence>
<evidence type="ECO:0000256" key="11">
    <source>
        <dbReference type="RuleBase" id="RU362031"/>
    </source>
</evidence>
<dbReference type="GO" id="GO:0008237">
    <property type="term" value="F:metallopeptidase activity"/>
    <property type="evidence" value="ECO:0007669"/>
    <property type="project" value="UniProtKB-KW"/>
</dbReference>
<keyword evidence="7 11" id="KW-0862">Zinc</keyword>
<keyword evidence="10 11" id="KW-0472">Membrane</keyword>
<dbReference type="SUPFAM" id="SSF50156">
    <property type="entry name" value="PDZ domain-like"/>
    <property type="match status" value="2"/>
</dbReference>
<evidence type="ECO:0000256" key="2">
    <source>
        <dbReference type="ARBA" id="ARBA00004141"/>
    </source>
</evidence>
<proteinExistence type="inferred from homology"/>
<evidence type="ECO:0000256" key="7">
    <source>
        <dbReference type="ARBA" id="ARBA00022833"/>
    </source>
</evidence>
<comment type="subcellular location">
    <subcellularLocation>
        <location evidence="2">Membrane</location>
        <topology evidence="2">Multi-pass membrane protein</topology>
    </subcellularLocation>
</comment>
<evidence type="ECO:0000256" key="9">
    <source>
        <dbReference type="ARBA" id="ARBA00023049"/>
    </source>
</evidence>
<dbReference type="NCBIfam" id="TIGR00054">
    <property type="entry name" value="RIP metalloprotease RseP"/>
    <property type="match status" value="1"/>
</dbReference>
<dbReference type="Gene3D" id="2.30.42.10">
    <property type="match status" value="2"/>
</dbReference>
<keyword evidence="11" id="KW-0479">Metal-binding</keyword>
<dbReference type="EMBL" id="JAZGLY010000003">
    <property type="protein sequence ID" value="MEE6186790.1"/>
    <property type="molecule type" value="Genomic_DNA"/>
</dbReference>
<dbReference type="RefSeq" id="WP_330974200.1">
    <property type="nucleotide sequence ID" value="NZ_JAZGLY010000003.1"/>
</dbReference>
<organism evidence="13 14">
    <name type="scientific">Niabella digestorum</name>
    <dbReference type="NCBI Taxonomy" id="3117701"/>
    <lineage>
        <taxon>Bacteria</taxon>
        <taxon>Pseudomonadati</taxon>
        <taxon>Bacteroidota</taxon>
        <taxon>Chitinophagia</taxon>
        <taxon>Chitinophagales</taxon>
        <taxon>Chitinophagaceae</taxon>
        <taxon>Niabella</taxon>
    </lineage>
</organism>
<keyword evidence="8 11" id="KW-1133">Transmembrane helix</keyword>
<keyword evidence="4" id="KW-0645">Protease</keyword>
<dbReference type="EC" id="3.4.24.-" evidence="11"/>
<evidence type="ECO:0000256" key="6">
    <source>
        <dbReference type="ARBA" id="ARBA00022801"/>
    </source>
</evidence>
<name>A0ABU7RFL7_9BACT</name>
<keyword evidence="5 11" id="KW-0812">Transmembrane</keyword>
<feature type="transmembrane region" description="Helical" evidence="11">
    <location>
        <begin position="387"/>
        <end position="411"/>
    </location>
</feature>
<feature type="domain" description="Peptidase M50" evidence="12">
    <location>
        <begin position="19"/>
        <end position="447"/>
    </location>
</feature>
<evidence type="ECO:0000256" key="1">
    <source>
        <dbReference type="ARBA" id="ARBA00001947"/>
    </source>
</evidence>
<dbReference type="PANTHER" id="PTHR42837">
    <property type="entry name" value="REGULATOR OF SIGMA-E PROTEASE RSEP"/>
    <property type="match status" value="1"/>
</dbReference>
<dbReference type="InterPro" id="IPR004387">
    <property type="entry name" value="Pept_M50_Zn"/>
</dbReference>
<comment type="cofactor">
    <cofactor evidence="1 11">
        <name>Zn(2+)</name>
        <dbReference type="ChEBI" id="CHEBI:29105"/>
    </cofactor>
</comment>
<evidence type="ECO:0000256" key="3">
    <source>
        <dbReference type="ARBA" id="ARBA00007931"/>
    </source>
</evidence>
<comment type="caution">
    <text evidence="13">The sequence shown here is derived from an EMBL/GenBank/DDBJ whole genome shotgun (WGS) entry which is preliminary data.</text>
</comment>
<accession>A0ABU7RFL7</accession>
<feature type="transmembrane region" description="Helical" evidence="11">
    <location>
        <begin position="12"/>
        <end position="29"/>
    </location>
</feature>
<dbReference type="Pfam" id="PF02163">
    <property type="entry name" value="Peptidase_M50"/>
    <property type="match status" value="1"/>
</dbReference>
<evidence type="ECO:0000256" key="10">
    <source>
        <dbReference type="ARBA" id="ARBA00023136"/>
    </source>
</evidence>
<dbReference type="CDD" id="cd06163">
    <property type="entry name" value="S2P-M50_PDZ_RseP-like"/>
    <property type="match status" value="1"/>
</dbReference>
<gene>
    <name evidence="13" type="primary">rseP</name>
    <name evidence="13" type="ORF">V2H41_05830</name>
</gene>
<keyword evidence="9 11" id="KW-0482">Metalloprotease</keyword>
<evidence type="ECO:0000256" key="4">
    <source>
        <dbReference type="ARBA" id="ARBA00022670"/>
    </source>
</evidence>
<evidence type="ECO:0000256" key="8">
    <source>
        <dbReference type="ARBA" id="ARBA00022989"/>
    </source>
</evidence>
<dbReference type="Proteomes" id="UP001357452">
    <property type="component" value="Unassembled WGS sequence"/>
</dbReference>
<keyword evidence="6 11" id="KW-0378">Hydrolase</keyword>
<comment type="similarity">
    <text evidence="3 11">Belongs to the peptidase M50B family.</text>
</comment>
<feature type="transmembrane region" description="Helical" evidence="11">
    <location>
        <begin position="432"/>
        <end position="451"/>
    </location>
</feature>
<keyword evidence="14" id="KW-1185">Reference proteome</keyword>
<feature type="transmembrane region" description="Helical" evidence="11">
    <location>
        <begin position="112"/>
        <end position="137"/>
    </location>
</feature>
<evidence type="ECO:0000313" key="13">
    <source>
        <dbReference type="EMBL" id="MEE6186790.1"/>
    </source>
</evidence>